<sequence>MFGYSLLFRWLSVLLATSNKDSAAFMTKKAIVRGRFVELMGQGIVPPDEADNQFVACADADLAVDRAGVMTSARNVRMRTYGLRRADSLSSDHGTMAVVESRRGGTRRCLSKAQSPTLRATRGRTHRRMTQVMQWNSRSTRMKMTESNPSSMVILGVGRPLSESVQGESWRDLVR</sequence>
<keyword evidence="2" id="KW-1185">Reference proteome</keyword>
<organism evidence="1 2">
    <name type="scientific">Variovorax ginsengisoli</name>
    <dbReference type="NCBI Taxonomy" id="363844"/>
    <lineage>
        <taxon>Bacteria</taxon>
        <taxon>Pseudomonadati</taxon>
        <taxon>Pseudomonadota</taxon>
        <taxon>Betaproteobacteria</taxon>
        <taxon>Burkholderiales</taxon>
        <taxon>Comamonadaceae</taxon>
        <taxon>Variovorax</taxon>
    </lineage>
</organism>
<proteinExistence type="predicted"/>
<dbReference type="RefSeq" id="WP_301815497.1">
    <property type="nucleotide sequence ID" value="NZ_JAUJZH010000037.1"/>
</dbReference>
<reference evidence="1" key="1">
    <citation type="submission" date="2023-06" db="EMBL/GenBank/DDBJ databases">
        <authorList>
            <person name="Jiang Y."/>
            <person name="Liu Q."/>
        </authorList>
    </citation>
    <scope>NUCLEOTIDE SEQUENCE</scope>
    <source>
        <strain evidence="1">CGMCC 1.12090</strain>
    </source>
</reference>
<gene>
    <name evidence="1" type="ORF">Q2T77_33550</name>
</gene>
<evidence type="ECO:0008006" key="3">
    <source>
        <dbReference type="Google" id="ProtNLM"/>
    </source>
</evidence>
<evidence type="ECO:0000313" key="2">
    <source>
        <dbReference type="Proteomes" id="UP001169027"/>
    </source>
</evidence>
<name>A0ABT8SE53_9BURK</name>
<comment type="caution">
    <text evidence="1">The sequence shown here is derived from an EMBL/GenBank/DDBJ whole genome shotgun (WGS) entry which is preliminary data.</text>
</comment>
<accession>A0ABT8SE53</accession>
<protein>
    <recommendedName>
        <fullName evidence="3">Secreted protein</fullName>
    </recommendedName>
</protein>
<dbReference type="EMBL" id="JAUKVY010000037">
    <property type="protein sequence ID" value="MDO1537204.1"/>
    <property type="molecule type" value="Genomic_DNA"/>
</dbReference>
<evidence type="ECO:0000313" key="1">
    <source>
        <dbReference type="EMBL" id="MDO1537204.1"/>
    </source>
</evidence>
<dbReference type="Proteomes" id="UP001169027">
    <property type="component" value="Unassembled WGS sequence"/>
</dbReference>